<dbReference type="PANTHER" id="PTHR22916">
    <property type="entry name" value="GLYCOSYLTRANSFERASE"/>
    <property type="match status" value="1"/>
</dbReference>
<evidence type="ECO:0000313" key="2">
    <source>
        <dbReference type="EMBL" id="EXY90961.1"/>
    </source>
</evidence>
<dbReference type="PATRIC" id="fig|1339316.3.peg.2235"/>
<evidence type="ECO:0000313" key="3">
    <source>
        <dbReference type="Proteomes" id="UP000020773"/>
    </source>
</evidence>
<accession>A0A015V6D8</accession>
<name>A0A015V6D8_BACFG</name>
<comment type="caution">
    <text evidence="2">The sequence shown here is derived from an EMBL/GenBank/DDBJ whole genome shotgun (WGS) entry which is preliminary data.</text>
</comment>
<dbReference type="GO" id="GO:0016758">
    <property type="term" value="F:hexosyltransferase activity"/>
    <property type="evidence" value="ECO:0007669"/>
    <property type="project" value="UniProtKB-ARBA"/>
</dbReference>
<protein>
    <submittedName>
        <fullName evidence="2">Glycosyl transferase 2 family protein</fullName>
    </submittedName>
</protein>
<feature type="domain" description="Glycosyltransferase 2-like" evidence="1">
    <location>
        <begin position="5"/>
        <end position="134"/>
    </location>
</feature>
<dbReference type="AlphaFoldDB" id="A0A015V6D8"/>
<dbReference type="Proteomes" id="UP000020773">
    <property type="component" value="Unassembled WGS sequence"/>
</dbReference>
<dbReference type="EMBL" id="JGDB01000094">
    <property type="protein sequence ID" value="EXY90961.1"/>
    <property type="molecule type" value="Genomic_DNA"/>
</dbReference>
<dbReference type="InterPro" id="IPR001173">
    <property type="entry name" value="Glyco_trans_2-like"/>
</dbReference>
<organism evidence="2 3">
    <name type="scientific">Bacteroides fragilis str. 3998T(B)3</name>
    <dbReference type="NCBI Taxonomy" id="1339316"/>
    <lineage>
        <taxon>Bacteria</taxon>
        <taxon>Pseudomonadati</taxon>
        <taxon>Bacteroidota</taxon>
        <taxon>Bacteroidia</taxon>
        <taxon>Bacteroidales</taxon>
        <taxon>Bacteroidaceae</taxon>
        <taxon>Bacteroides</taxon>
    </lineage>
</organism>
<dbReference type="Gene3D" id="3.90.550.10">
    <property type="entry name" value="Spore Coat Polysaccharide Biosynthesis Protein SpsA, Chain A"/>
    <property type="match status" value="1"/>
</dbReference>
<dbReference type="InterPro" id="IPR029044">
    <property type="entry name" value="Nucleotide-diphossugar_trans"/>
</dbReference>
<dbReference type="CDD" id="cd00761">
    <property type="entry name" value="Glyco_tranf_GTA_type"/>
    <property type="match status" value="1"/>
</dbReference>
<dbReference type="Pfam" id="PF00535">
    <property type="entry name" value="Glycos_transf_2"/>
    <property type="match status" value="1"/>
</dbReference>
<keyword evidence="2" id="KW-0808">Transferase</keyword>
<proteinExistence type="predicted"/>
<sequence>MDTFSLFLITRNRPHLLKLALNSVLNQTISNFPIIVSDNSTNNETKEMVESLYLNQSNIIYRKREREYGLIEHWNKVLSEVRSEYFMIFHDDDVMHPDMIRTMLNIIKKDHSLAFIATNARIIKKGRICYSKYKGKEKIMRLKEARELFQMYAVGNWIPPFPSYIYSKSIADNMRFAEDKGGKYCDVAFLLDAFDLGNLAIITKPYMDYYYHDGQVSQFNDYFQRIKLINYVRQKMRISPHDRPLVNFKLMNLYCWINNLVRNSDDLVSKKRFINCLKIFLKHRKYMYVFKLLGCIILREKMKCGKL</sequence>
<gene>
    <name evidence="2" type="ORF">M125_2328</name>
</gene>
<dbReference type="PANTHER" id="PTHR22916:SF3">
    <property type="entry name" value="UDP-GLCNAC:BETAGAL BETA-1,3-N-ACETYLGLUCOSAMINYLTRANSFERASE-LIKE PROTEIN 1"/>
    <property type="match status" value="1"/>
</dbReference>
<reference evidence="2 3" key="1">
    <citation type="submission" date="2014-02" db="EMBL/GenBank/DDBJ databases">
        <authorList>
            <person name="Sears C."/>
            <person name="Carroll K."/>
            <person name="Sack B.R."/>
            <person name="Qadri F."/>
            <person name="Myers L.L."/>
            <person name="Chung G.-T."/>
            <person name="Escheverria P."/>
            <person name="Fraser C.M."/>
            <person name="Sadzewicz L."/>
            <person name="Shefchek K.A."/>
            <person name="Tallon L."/>
            <person name="Das S.P."/>
            <person name="Daugherty S."/>
            <person name="Mongodin E.F."/>
        </authorList>
    </citation>
    <scope>NUCLEOTIDE SEQUENCE [LARGE SCALE GENOMIC DNA]</scope>
    <source>
        <strain evidence="3">3998T(B)3</strain>
    </source>
</reference>
<dbReference type="RefSeq" id="WP_042971427.1">
    <property type="nucleotide sequence ID" value="NZ_JGDB01000094.1"/>
</dbReference>
<dbReference type="SUPFAM" id="SSF53448">
    <property type="entry name" value="Nucleotide-diphospho-sugar transferases"/>
    <property type="match status" value="1"/>
</dbReference>
<evidence type="ECO:0000259" key="1">
    <source>
        <dbReference type="Pfam" id="PF00535"/>
    </source>
</evidence>